<reference evidence="9 10" key="1">
    <citation type="journal article" date="2010" name="Plant Cell">
        <title>The Chlorella variabilis NC64A genome reveals adaptation to photosymbiosis, coevolution with viruses, and cryptic sex.</title>
        <authorList>
            <person name="Blanc G."/>
            <person name="Duncan G."/>
            <person name="Agarkova I."/>
            <person name="Borodovsky M."/>
            <person name="Gurnon J."/>
            <person name="Kuo A."/>
            <person name="Lindquist E."/>
            <person name="Lucas S."/>
            <person name="Pangilinan J."/>
            <person name="Polle J."/>
            <person name="Salamov A."/>
            <person name="Terry A."/>
            <person name="Yamada T."/>
            <person name="Dunigan D.D."/>
            <person name="Grigoriev I.V."/>
            <person name="Claverie J.M."/>
            <person name="Van Etten J.L."/>
        </authorList>
    </citation>
    <scope>NUCLEOTIDE SEQUENCE [LARGE SCALE GENOMIC DNA]</scope>
    <source>
        <strain evidence="9 10">NC64A</strain>
    </source>
</reference>
<dbReference type="OrthoDB" id="1002095at2759"/>
<dbReference type="SUPFAM" id="SSF52058">
    <property type="entry name" value="L domain-like"/>
    <property type="match status" value="1"/>
</dbReference>
<keyword evidence="3" id="KW-0812">Transmembrane</keyword>
<dbReference type="InterPro" id="IPR046956">
    <property type="entry name" value="RLP23-like"/>
</dbReference>
<gene>
    <name evidence="9" type="ORF">CHLNCDRAFT_136601</name>
</gene>
<feature type="compositionally biased region" description="Acidic residues" evidence="8">
    <location>
        <begin position="413"/>
        <end position="433"/>
    </location>
</feature>
<comment type="subcellular location">
    <subcellularLocation>
        <location evidence="1">Cytoplasm</location>
        <location evidence="1">Cytoskeleton</location>
        <location evidence="1">Cilium axoneme</location>
    </subcellularLocation>
    <subcellularLocation>
        <location evidence="2">Membrane</location>
        <topology evidence="2">Single-pass type I membrane protein</topology>
    </subcellularLocation>
</comment>
<accession>E1ZKN5</accession>
<keyword evidence="6" id="KW-0472">Membrane</keyword>
<dbReference type="PANTHER" id="PTHR48063">
    <property type="entry name" value="LRR RECEPTOR-LIKE KINASE"/>
    <property type="match status" value="1"/>
</dbReference>
<evidence type="ECO:0000313" key="9">
    <source>
        <dbReference type="EMBL" id="EFN53412.1"/>
    </source>
</evidence>
<proteinExistence type="predicted"/>
<dbReference type="KEGG" id="cvr:CHLNCDRAFT_136601"/>
<protein>
    <submittedName>
        <fullName evidence="9">Uncharacterized protein</fullName>
    </submittedName>
</protein>
<keyword evidence="7" id="KW-0325">Glycoprotein</keyword>
<dbReference type="InParanoid" id="E1ZKN5"/>
<evidence type="ECO:0000256" key="4">
    <source>
        <dbReference type="ARBA" id="ARBA00022729"/>
    </source>
</evidence>
<evidence type="ECO:0000256" key="8">
    <source>
        <dbReference type="SAM" id="MobiDB-lite"/>
    </source>
</evidence>
<evidence type="ECO:0000256" key="7">
    <source>
        <dbReference type="ARBA" id="ARBA00023180"/>
    </source>
</evidence>
<sequence length="439" mass="48855">MRNLLEDPAEAALLAAFLLERQAKTRIALYAKNPESLLVPERLAALRFAPVISLECSVIHTPMPSDFLSGYSRLVTLTLTVETIEGDFQALSQLSQLERLQLQAGLSQLPDGLSQLTLLNLSFNLPEHPMRGWQHLAPLTLLRELHARHCRLSQVPAALSRLTLVSVLDFADNEIAEGWQHLAAMERLPQLHLQGCPMLEELTLRARRQLPDVLEQLTAVSSLEIYGLGTILESGWQHLAPLTCLQHLFLHRCLDLELPAVLSRLTTITSLSIGDAPELYDGWEHLPQASLQRLCLEEVSGADEVPGSFSRLTALTNLAVRGWDFDGGGMHHLWPLQRLLHLELVECGLTEVPRELARLSGLTSLDLSENEFEGSWQHLLPLAHLRNLTLTGFAPPQVEALQQRRGLNLIIEREEEAEHETEEESSSSEEDEGGGGPLM</sequence>
<evidence type="ECO:0000256" key="3">
    <source>
        <dbReference type="ARBA" id="ARBA00022692"/>
    </source>
</evidence>
<name>E1ZKN5_CHLVA</name>
<dbReference type="Gene3D" id="3.80.10.10">
    <property type="entry name" value="Ribonuclease Inhibitor"/>
    <property type="match status" value="2"/>
</dbReference>
<keyword evidence="10" id="KW-1185">Reference proteome</keyword>
<dbReference type="Proteomes" id="UP000008141">
    <property type="component" value="Unassembled WGS sequence"/>
</dbReference>
<dbReference type="PANTHER" id="PTHR48063:SF94">
    <property type="match status" value="1"/>
</dbReference>
<feature type="region of interest" description="Disordered" evidence="8">
    <location>
        <begin position="413"/>
        <end position="439"/>
    </location>
</feature>
<dbReference type="InterPro" id="IPR032675">
    <property type="entry name" value="LRR_dom_sf"/>
</dbReference>
<evidence type="ECO:0000313" key="10">
    <source>
        <dbReference type="Proteomes" id="UP000008141"/>
    </source>
</evidence>
<keyword evidence="5" id="KW-1133">Transmembrane helix</keyword>
<organism evidence="10">
    <name type="scientific">Chlorella variabilis</name>
    <name type="common">Green alga</name>
    <dbReference type="NCBI Taxonomy" id="554065"/>
    <lineage>
        <taxon>Eukaryota</taxon>
        <taxon>Viridiplantae</taxon>
        <taxon>Chlorophyta</taxon>
        <taxon>core chlorophytes</taxon>
        <taxon>Trebouxiophyceae</taxon>
        <taxon>Chlorellales</taxon>
        <taxon>Chlorellaceae</taxon>
        <taxon>Chlorella clade</taxon>
        <taxon>Chlorella</taxon>
    </lineage>
</organism>
<dbReference type="GO" id="GO:0005930">
    <property type="term" value="C:axoneme"/>
    <property type="evidence" value="ECO:0007669"/>
    <property type="project" value="UniProtKB-SubCell"/>
</dbReference>
<dbReference type="RefSeq" id="XP_005845514.1">
    <property type="nucleotide sequence ID" value="XM_005845452.1"/>
</dbReference>
<evidence type="ECO:0000256" key="6">
    <source>
        <dbReference type="ARBA" id="ARBA00023136"/>
    </source>
</evidence>
<evidence type="ECO:0000256" key="1">
    <source>
        <dbReference type="ARBA" id="ARBA00004430"/>
    </source>
</evidence>
<evidence type="ECO:0000256" key="2">
    <source>
        <dbReference type="ARBA" id="ARBA00004479"/>
    </source>
</evidence>
<dbReference type="GO" id="GO:0016020">
    <property type="term" value="C:membrane"/>
    <property type="evidence" value="ECO:0007669"/>
    <property type="project" value="UniProtKB-SubCell"/>
</dbReference>
<keyword evidence="4" id="KW-0732">Signal</keyword>
<dbReference type="AlphaFoldDB" id="E1ZKN5"/>
<dbReference type="GeneID" id="17352933"/>
<evidence type="ECO:0000256" key="5">
    <source>
        <dbReference type="ARBA" id="ARBA00022989"/>
    </source>
</evidence>
<dbReference type="EMBL" id="GL433851">
    <property type="protein sequence ID" value="EFN53412.1"/>
    <property type="molecule type" value="Genomic_DNA"/>
</dbReference>